<dbReference type="SMART" id="SM00574">
    <property type="entry name" value="POX"/>
    <property type="match status" value="1"/>
</dbReference>
<dbReference type="InterPro" id="IPR006563">
    <property type="entry name" value="POX_dom"/>
</dbReference>
<dbReference type="EnsemblPlants" id="Kaladp0096s0137.3.v1.1">
    <property type="protein sequence ID" value="Kaladp0096s0137.3.v1.1"/>
    <property type="gene ID" value="Kaladp0096s0137.v1.1"/>
</dbReference>
<evidence type="ECO:0000256" key="7">
    <source>
        <dbReference type="ARBA" id="ARBA00023242"/>
    </source>
</evidence>
<keyword evidence="4 8" id="KW-0238">DNA-binding</keyword>
<evidence type="ECO:0000313" key="11">
    <source>
        <dbReference type="EnsemblPlants" id="Kaladp0096s0137.3.v1.1"/>
    </source>
</evidence>
<evidence type="ECO:0000259" key="10">
    <source>
        <dbReference type="PROSITE" id="PS50071"/>
    </source>
</evidence>
<reference evidence="11" key="1">
    <citation type="submission" date="2021-01" db="UniProtKB">
        <authorList>
            <consortium name="EnsemblPlants"/>
        </authorList>
    </citation>
    <scope>IDENTIFICATION</scope>
</reference>
<dbReference type="EnsemblPlants" id="Kaladp0096s0137.2.v1.1">
    <property type="protein sequence ID" value="Kaladp0096s0137.2.v1.1"/>
    <property type="gene ID" value="Kaladp0096s0137.v1.1"/>
</dbReference>
<keyword evidence="6" id="KW-0804">Transcription</keyword>
<dbReference type="GO" id="GO:0003677">
    <property type="term" value="F:DNA binding"/>
    <property type="evidence" value="ECO:0007669"/>
    <property type="project" value="UniProtKB-UniRule"/>
</dbReference>
<feature type="region of interest" description="Disordered" evidence="9">
    <location>
        <begin position="180"/>
        <end position="200"/>
    </location>
</feature>
<organism evidence="11 12">
    <name type="scientific">Kalanchoe fedtschenkoi</name>
    <name type="common">Lavender scallops</name>
    <name type="synonym">South American air plant</name>
    <dbReference type="NCBI Taxonomy" id="63787"/>
    <lineage>
        <taxon>Eukaryota</taxon>
        <taxon>Viridiplantae</taxon>
        <taxon>Streptophyta</taxon>
        <taxon>Embryophyta</taxon>
        <taxon>Tracheophyta</taxon>
        <taxon>Spermatophyta</taxon>
        <taxon>Magnoliopsida</taxon>
        <taxon>eudicotyledons</taxon>
        <taxon>Gunneridae</taxon>
        <taxon>Pentapetalae</taxon>
        <taxon>Saxifragales</taxon>
        <taxon>Crassulaceae</taxon>
        <taxon>Kalanchoe</taxon>
    </lineage>
</organism>
<evidence type="ECO:0000256" key="9">
    <source>
        <dbReference type="SAM" id="MobiDB-lite"/>
    </source>
</evidence>
<dbReference type="PROSITE" id="PS50071">
    <property type="entry name" value="HOMEOBOX_2"/>
    <property type="match status" value="1"/>
</dbReference>
<dbReference type="Gene3D" id="1.10.10.60">
    <property type="entry name" value="Homeodomain-like"/>
    <property type="match status" value="1"/>
</dbReference>
<evidence type="ECO:0000256" key="3">
    <source>
        <dbReference type="ARBA" id="ARBA00023015"/>
    </source>
</evidence>
<evidence type="ECO:0000256" key="6">
    <source>
        <dbReference type="ARBA" id="ARBA00023163"/>
    </source>
</evidence>
<dbReference type="Pfam" id="PF05920">
    <property type="entry name" value="Homeobox_KN"/>
    <property type="match status" value="1"/>
</dbReference>
<dbReference type="EnsemblPlants" id="Kaladp0096s0137.1.v1.1">
    <property type="protein sequence ID" value="Kaladp0096s0137.1.v1.1"/>
    <property type="gene ID" value="Kaladp0096s0137.v1.1"/>
</dbReference>
<evidence type="ECO:0000256" key="8">
    <source>
        <dbReference type="PROSITE-ProRule" id="PRU00108"/>
    </source>
</evidence>
<dbReference type="Gramene" id="Kaladp0096s0137.1.v1.1">
    <property type="protein sequence ID" value="Kaladp0096s0137.1.v1.1"/>
    <property type="gene ID" value="Kaladp0096s0137.v1.1"/>
</dbReference>
<dbReference type="Gramene" id="Kaladp0096s0137.3.v1.1">
    <property type="protein sequence ID" value="Kaladp0096s0137.3.v1.1"/>
    <property type="gene ID" value="Kaladp0096s0137.v1.1"/>
</dbReference>
<dbReference type="InterPro" id="IPR009057">
    <property type="entry name" value="Homeodomain-like_sf"/>
</dbReference>
<feature type="domain" description="Homeobox" evidence="10">
    <location>
        <begin position="344"/>
        <end position="407"/>
    </location>
</feature>
<keyword evidence="5 8" id="KW-0371">Homeobox</keyword>
<name>A0A7N1A6V6_KALFE</name>
<sequence>MAAYFDGGNSQIQAADGLQTLIFMNPSYVNNHHHQNPNNFVFANPSMSPATDQSQQLVGVPLQQNQHPEPISALHGLVPRPHYNLWTPIVRDNPRPQKGLSLSLSNSQQQQQQQVGFAGTPSSAISPSSGSKDDGIGTPSPASVISNGPASGLRSVLLCSKYLKATQQLLEEVVNVGSAMDSAKKKGTATGSSSKAATEASSPEAAAAAAVAVGDGENGVKKAAELSTVERHEIQMKKGKLLCMLDEVELRYRQYQQQMQIVIASFEQAAGQGSARTYTALALRTISRQFRCLKDAIVVQMRAMSKSLGEEEDMDIKEGGSRLKFVDHHLRQQRALQQLGMIQHNAWRPQRGLPERSVSVLRAWLFEHFLHPYPKDSDKQMLAKQAGLTRSQVSNWFINARVRLWKPMVEEMYNEEVKEQENHESTDKTGISGNNNAEAYASKVPTHDNISFKNVSPEDTGATAAAKSDSVSPGRLRNQNTGFSLVGSSELEGISEMSPKRQRTNHLMINPTDSFQSNMEMKSIHASNEHVLMRFGIERQTRDDYSLMAAGPFGSCPMEEINQFDSSHQYQPRFSGNGGVSLTLGLTDTVFPNQNMRRMDTGEATEFGTINNNPNPARTTSTAYESINIQNPKRFPVQLLPDFVA</sequence>
<dbReference type="SMART" id="SM00389">
    <property type="entry name" value="HOX"/>
    <property type="match status" value="1"/>
</dbReference>
<keyword evidence="3" id="KW-0805">Transcription regulation</keyword>
<evidence type="ECO:0000256" key="2">
    <source>
        <dbReference type="ARBA" id="ARBA00006454"/>
    </source>
</evidence>
<keyword evidence="12" id="KW-1185">Reference proteome</keyword>
<dbReference type="GO" id="GO:0006355">
    <property type="term" value="P:regulation of DNA-templated transcription"/>
    <property type="evidence" value="ECO:0007669"/>
    <property type="project" value="InterPro"/>
</dbReference>
<comment type="similarity">
    <text evidence="2">Belongs to the TALE/BELL homeobox family.</text>
</comment>
<evidence type="ECO:0000256" key="1">
    <source>
        <dbReference type="ARBA" id="ARBA00004123"/>
    </source>
</evidence>
<dbReference type="Pfam" id="PF07526">
    <property type="entry name" value="POX"/>
    <property type="match status" value="1"/>
</dbReference>
<feature type="region of interest" description="Disordered" evidence="9">
    <location>
        <begin position="88"/>
        <end position="147"/>
    </location>
</feature>
<comment type="subcellular location">
    <subcellularLocation>
        <location evidence="1 8">Nucleus</location>
    </subcellularLocation>
</comment>
<dbReference type="FunFam" id="1.10.10.60:FF:000117">
    <property type="entry name" value="BEL1-like homeodomain protein 9"/>
    <property type="match status" value="1"/>
</dbReference>
<dbReference type="PANTHER" id="PTHR11850">
    <property type="entry name" value="HOMEOBOX PROTEIN TRANSCRIPTION FACTORS"/>
    <property type="match status" value="1"/>
</dbReference>
<protein>
    <recommendedName>
        <fullName evidence="10">Homeobox domain-containing protein</fullName>
    </recommendedName>
</protein>
<evidence type="ECO:0000313" key="12">
    <source>
        <dbReference type="Proteomes" id="UP000594263"/>
    </source>
</evidence>
<dbReference type="OMA" id="QLSMKFG"/>
<feature type="compositionally biased region" description="Low complexity" evidence="9">
    <location>
        <begin position="100"/>
        <end position="130"/>
    </location>
</feature>
<evidence type="ECO:0000256" key="4">
    <source>
        <dbReference type="ARBA" id="ARBA00023125"/>
    </source>
</evidence>
<dbReference type="SUPFAM" id="SSF46689">
    <property type="entry name" value="Homeodomain-like"/>
    <property type="match status" value="1"/>
</dbReference>
<dbReference type="CDD" id="cd00086">
    <property type="entry name" value="homeodomain"/>
    <property type="match status" value="1"/>
</dbReference>
<accession>A0A7N1A6V6</accession>
<dbReference type="AlphaFoldDB" id="A0A7N1A6V6"/>
<dbReference type="Proteomes" id="UP000594263">
    <property type="component" value="Unplaced"/>
</dbReference>
<keyword evidence="7 8" id="KW-0539">Nucleus</keyword>
<feature type="compositionally biased region" description="Basic and acidic residues" evidence="9">
    <location>
        <begin position="416"/>
        <end position="427"/>
    </location>
</feature>
<dbReference type="InterPro" id="IPR008422">
    <property type="entry name" value="KN_HD"/>
</dbReference>
<dbReference type="GO" id="GO:0005634">
    <property type="term" value="C:nucleus"/>
    <property type="evidence" value="ECO:0007669"/>
    <property type="project" value="UniProtKB-SubCell"/>
</dbReference>
<proteinExistence type="inferred from homology"/>
<feature type="compositionally biased region" description="Polar residues" evidence="9">
    <location>
        <begin position="428"/>
        <end position="437"/>
    </location>
</feature>
<feature type="DNA-binding region" description="Homeobox" evidence="8">
    <location>
        <begin position="346"/>
        <end position="408"/>
    </location>
</feature>
<dbReference type="InterPro" id="IPR001356">
    <property type="entry name" value="HD"/>
</dbReference>
<dbReference type="InterPro" id="IPR050224">
    <property type="entry name" value="TALE_homeobox"/>
</dbReference>
<dbReference type="Gramene" id="Kaladp0096s0137.2.v1.1">
    <property type="protein sequence ID" value="Kaladp0096s0137.2.v1.1"/>
    <property type="gene ID" value="Kaladp0096s0137.v1.1"/>
</dbReference>
<feature type="region of interest" description="Disordered" evidence="9">
    <location>
        <begin position="416"/>
        <end position="482"/>
    </location>
</feature>
<evidence type="ECO:0000256" key="5">
    <source>
        <dbReference type="ARBA" id="ARBA00023155"/>
    </source>
</evidence>
<feature type="compositionally biased region" description="Low complexity" evidence="9">
    <location>
        <begin position="188"/>
        <end position="200"/>
    </location>
</feature>